<evidence type="ECO:0000256" key="2">
    <source>
        <dbReference type="PIRNR" id="PIRNR007949"/>
    </source>
</evidence>
<dbReference type="GO" id="GO:0016197">
    <property type="term" value="P:endosomal transport"/>
    <property type="evidence" value="ECO:0007669"/>
    <property type="project" value="TreeGrafter"/>
</dbReference>
<dbReference type="InterPro" id="IPR006925">
    <property type="entry name" value="Vps16_C"/>
</dbReference>
<dbReference type="AlphaFoldDB" id="A0A0W0CI75"/>
<comment type="caution">
    <text evidence="5">The sequence shown here is derived from an EMBL/GenBank/DDBJ whole genome shotgun (WGS) entry which is preliminary data.</text>
</comment>
<dbReference type="Gene3D" id="1.10.150.780">
    <property type="entry name" value="Vps16, C-terminal region"/>
    <property type="match status" value="1"/>
</dbReference>
<keyword evidence="2" id="KW-0813">Transport</keyword>
<dbReference type="Proteomes" id="UP000054886">
    <property type="component" value="Unassembled WGS sequence"/>
</dbReference>
<dbReference type="GO" id="GO:0045324">
    <property type="term" value="P:late endosome to vacuole transport"/>
    <property type="evidence" value="ECO:0007669"/>
    <property type="project" value="EnsemblFungi"/>
</dbReference>
<reference evidence="5 7" key="1">
    <citation type="submission" date="2015-10" db="EMBL/GenBank/DDBJ databases">
        <title>Draft genomes sequences of Candida glabrata isolates 1A, 1B, 2A, 2B, 3A and 3B.</title>
        <authorList>
            <person name="Haavelsrud O.E."/>
            <person name="Gaustad P."/>
        </authorList>
    </citation>
    <scope>NUCLEOTIDE SEQUENCE [LARGE SCALE GENOMIC DNA]</scope>
    <source>
        <strain evidence="5">910700640</strain>
    </source>
</reference>
<feature type="domain" description="Vps16 C-terminal" evidence="3">
    <location>
        <begin position="488"/>
        <end position="801"/>
    </location>
</feature>
<dbReference type="GO" id="GO:0006895">
    <property type="term" value="P:Golgi to endosome transport"/>
    <property type="evidence" value="ECO:0007669"/>
    <property type="project" value="EnsemblFungi"/>
</dbReference>
<dbReference type="PIRSF" id="PIRSF007949">
    <property type="entry name" value="VPS16"/>
    <property type="match status" value="1"/>
</dbReference>
<dbReference type="GO" id="GO:0003779">
    <property type="term" value="F:actin binding"/>
    <property type="evidence" value="ECO:0007669"/>
    <property type="project" value="TreeGrafter"/>
</dbReference>
<dbReference type="SUPFAM" id="SSF63825">
    <property type="entry name" value="YWTD domain"/>
    <property type="match status" value="1"/>
</dbReference>
<gene>
    <name evidence="6" type="ORF">AO440_004842</name>
    <name evidence="5" type="ORF">AO440_005048</name>
</gene>
<dbReference type="GO" id="GO:0005829">
    <property type="term" value="C:cytosol"/>
    <property type="evidence" value="ECO:0007669"/>
    <property type="project" value="GOC"/>
</dbReference>
<dbReference type="VEuPathDB" id="FungiDB:GVI51_L12639"/>
<dbReference type="VEuPathDB" id="FungiDB:CAGL0L12694g"/>
<evidence type="ECO:0000313" key="5">
    <source>
        <dbReference type="EMBL" id="KTA99268.1"/>
    </source>
</evidence>
<dbReference type="GO" id="GO:0035091">
    <property type="term" value="F:phosphatidylinositol binding"/>
    <property type="evidence" value="ECO:0007669"/>
    <property type="project" value="EnsemblFungi"/>
</dbReference>
<dbReference type="InterPro" id="IPR016534">
    <property type="entry name" value="VPS16"/>
</dbReference>
<comment type="similarity">
    <text evidence="1 2">Belongs to the VPS16 family.</text>
</comment>
<organism evidence="5 7">
    <name type="scientific">Candida glabrata</name>
    <name type="common">Yeast</name>
    <name type="synonym">Torulopsis glabrata</name>
    <dbReference type="NCBI Taxonomy" id="5478"/>
    <lineage>
        <taxon>Eukaryota</taxon>
        <taxon>Fungi</taxon>
        <taxon>Dikarya</taxon>
        <taxon>Ascomycota</taxon>
        <taxon>Saccharomycotina</taxon>
        <taxon>Saccharomycetes</taxon>
        <taxon>Saccharomycetales</taxon>
        <taxon>Saccharomycetaceae</taxon>
        <taxon>Nakaseomyces</taxon>
    </lineage>
</organism>
<dbReference type="GO" id="GO:0032889">
    <property type="term" value="P:regulation of vacuole fusion, non-autophagic"/>
    <property type="evidence" value="ECO:0007669"/>
    <property type="project" value="EnsemblFungi"/>
</dbReference>
<evidence type="ECO:0000313" key="7">
    <source>
        <dbReference type="Proteomes" id="UP000054886"/>
    </source>
</evidence>
<dbReference type="GO" id="GO:0006623">
    <property type="term" value="P:protein targeting to vacuole"/>
    <property type="evidence" value="ECO:0007669"/>
    <property type="project" value="EnsemblFungi"/>
</dbReference>
<dbReference type="InterPro" id="IPR038132">
    <property type="entry name" value="Vps16_C_sf"/>
</dbReference>
<dbReference type="GO" id="GO:0031901">
    <property type="term" value="C:early endosome membrane"/>
    <property type="evidence" value="ECO:0007669"/>
    <property type="project" value="EnsemblFungi"/>
</dbReference>
<sequence>MASPSLHWEKLGDKFWRSKEVCQLNWFGGKNSSGDDTLEMSCSATCLSLFAIEVDNSVHVFDRTGHFITKTAIDQKLGKLVKLAFTEDEDLVLVYTNGVEILKDWNVSDKISVPLAVDVDDTIWDYKSGVLILRNSKDIYQLIDNKLVLLHKNTENYEILVKDGWDYKNGDVVILDLDSVWRFDLRSHQFKKIIAGCHYHRLYLSYNGQLCLYNGKGDRLDFYSLKGDDLNRNITLQKAPRDIKWDFEGNLSVLYEDELFLYNGQSQYVSFWYPYGIILLEIFLDGILVVTTNQLSFVTQVKESTSSIFKIGSVTAGALLLDAFKELETNLPKAIENLRSIDLSTAVVDCLTASLEESDVKVQKQLLGAASFGKESLPYKSFDSSFFVSICNKLKILNFLNSIDFFITNDEYDYYKIEGILDMLLKMGKYYESIKLLELANRPDLKPKVFVQWCIVKIRVSSDLEDIKILDIINKQLSVLNTKNNVPMATIAGYSYSEGRFKLARELCKMEKFTPTKVAMLMKLEDYNIAVQECIHEGSCALTISLLLELKDKLPASQFTKLLILEMRDTQLFPYYEQDNYEFLYDYFRQIDEYKDLAHVLRRSVNKNLSLQSIQPQILELYNTIPHKTEHLKQDISLIQREVKRNQYMTEINNKLGTNFETEPLNDVLAKLIELKQDRVAKDLVKKFDIPERNFHITTLKVLVKQKRFEELSSFMTGIRPAISYQYIFDYIKKRGHKLEASEYISHLHVSYSDKMALYLECKNYRAAVELAGREKDVMGLKDVYAKIPANEPQVKALANQILATL</sequence>
<dbReference type="EMBL" id="LLZZ01000122">
    <property type="protein sequence ID" value="KTB02886.1"/>
    <property type="molecule type" value="Genomic_DNA"/>
</dbReference>
<dbReference type="GO" id="GO:0000329">
    <property type="term" value="C:fungal-type vacuole membrane"/>
    <property type="evidence" value="ECO:0007669"/>
    <property type="project" value="EnsemblFungi"/>
</dbReference>
<evidence type="ECO:0000313" key="6">
    <source>
        <dbReference type="EMBL" id="KTB02886.1"/>
    </source>
</evidence>
<dbReference type="PANTHER" id="PTHR12811:SF0">
    <property type="entry name" value="VACUOLAR PROTEIN SORTING-ASSOCIATED PROTEIN 16 HOMOLOG"/>
    <property type="match status" value="1"/>
</dbReference>
<keyword evidence="2" id="KW-0653">Protein transport</keyword>
<protein>
    <recommendedName>
        <fullName evidence="2">Probable vacuolar protein sorting-associated protein 16 homolog</fullName>
    </recommendedName>
</protein>
<proteinExistence type="inferred from homology"/>
<dbReference type="VEuPathDB" id="FungiDB:B1J91_L12694g"/>
<dbReference type="PANTHER" id="PTHR12811">
    <property type="entry name" value="VACUOLAR PROTEIN SORTING VPS16"/>
    <property type="match status" value="1"/>
</dbReference>
<evidence type="ECO:0000259" key="3">
    <source>
        <dbReference type="Pfam" id="PF04840"/>
    </source>
</evidence>
<name>A0A0W0CI75_CANGB</name>
<dbReference type="EMBL" id="LLZZ01000146">
    <property type="protein sequence ID" value="KTA99268.1"/>
    <property type="molecule type" value="Genomic_DNA"/>
</dbReference>
<dbReference type="GO" id="GO:0099022">
    <property type="term" value="P:vesicle tethering"/>
    <property type="evidence" value="ECO:0007669"/>
    <property type="project" value="EnsemblFungi"/>
</dbReference>
<dbReference type="GO" id="GO:0035542">
    <property type="term" value="P:regulation of SNARE complex assembly"/>
    <property type="evidence" value="ECO:0007669"/>
    <property type="project" value="EnsemblFungi"/>
</dbReference>
<dbReference type="GO" id="GO:0033263">
    <property type="term" value="C:CORVET complex"/>
    <property type="evidence" value="ECO:0007669"/>
    <property type="project" value="EnsemblFungi"/>
</dbReference>
<comment type="function">
    <text evidence="2">Essential for vacuolar protein sorting. Required for vacuole biogenesis, stability and to maintain vacuole morphology.</text>
</comment>
<feature type="domain" description="Vps16 N-terminal" evidence="4">
    <location>
        <begin position="4"/>
        <end position="385"/>
    </location>
</feature>
<dbReference type="GO" id="GO:0042144">
    <property type="term" value="P:vacuole fusion, non-autophagic"/>
    <property type="evidence" value="ECO:0007669"/>
    <property type="project" value="EnsemblFungi"/>
</dbReference>
<accession>A0A0W0CI75</accession>
<dbReference type="VEuPathDB" id="FungiDB:GWK60_L16621"/>
<dbReference type="Pfam" id="PF04841">
    <property type="entry name" value="Vps16_N"/>
    <property type="match status" value="1"/>
</dbReference>
<evidence type="ECO:0000256" key="1">
    <source>
        <dbReference type="ARBA" id="ARBA00009250"/>
    </source>
</evidence>
<evidence type="ECO:0000259" key="4">
    <source>
        <dbReference type="Pfam" id="PF04841"/>
    </source>
</evidence>
<dbReference type="GO" id="GO:0030897">
    <property type="term" value="C:HOPS complex"/>
    <property type="evidence" value="ECO:0007669"/>
    <property type="project" value="EnsemblFungi"/>
</dbReference>
<dbReference type="InterPro" id="IPR006926">
    <property type="entry name" value="Vps16_N"/>
</dbReference>
<dbReference type="Pfam" id="PF04840">
    <property type="entry name" value="Vps16_C"/>
    <property type="match status" value="1"/>
</dbReference>